<dbReference type="SUPFAM" id="SSF52540">
    <property type="entry name" value="P-loop containing nucleoside triphosphate hydrolases"/>
    <property type="match status" value="2"/>
</dbReference>
<dbReference type="RefSeq" id="WP_205359058.1">
    <property type="nucleotide sequence ID" value="NZ_JADKYB010000012.1"/>
</dbReference>
<comment type="similarity">
    <text evidence="3 10 13">Belongs to the IPP transferase family.</text>
</comment>
<comment type="cofactor">
    <cofactor evidence="1 10">
        <name>Mg(2+)</name>
        <dbReference type="ChEBI" id="CHEBI:18420"/>
    </cofactor>
</comment>
<feature type="region of interest" description="Interaction with substrate tRNA" evidence="10">
    <location>
        <begin position="35"/>
        <end position="38"/>
    </location>
</feature>
<organism evidence="14 15">
    <name type="scientific">Actinacidiphila acididurans</name>
    <dbReference type="NCBI Taxonomy" id="2784346"/>
    <lineage>
        <taxon>Bacteria</taxon>
        <taxon>Bacillati</taxon>
        <taxon>Actinomycetota</taxon>
        <taxon>Actinomycetes</taxon>
        <taxon>Kitasatosporales</taxon>
        <taxon>Streptomycetaceae</taxon>
        <taxon>Actinacidiphila</taxon>
    </lineage>
</organism>
<name>A0ABS2TV12_9ACTN</name>
<evidence type="ECO:0000313" key="14">
    <source>
        <dbReference type="EMBL" id="MBM9507179.1"/>
    </source>
</evidence>
<keyword evidence="7 10" id="KW-0067">ATP-binding</keyword>
<dbReference type="Pfam" id="PF01715">
    <property type="entry name" value="IPPT"/>
    <property type="match status" value="1"/>
</dbReference>
<keyword evidence="4 10" id="KW-0808">Transferase</keyword>
<protein>
    <recommendedName>
        <fullName evidence="10">tRNA dimethylallyltransferase</fullName>
        <ecNumber evidence="10">2.5.1.75</ecNumber>
    </recommendedName>
    <alternativeName>
        <fullName evidence="10">Dimethylallyl diphosphate:tRNA dimethylallyltransferase</fullName>
        <shortName evidence="10">DMAPP:tRNA dimethylallyltransferase</shortName>
        <shortName evidence="10">DMATase</shortName>
    </alternativeName>
    <alternativeName>
        <fullName evidence="10">Isopentenyl-diphosphate:tRNA isopentenyltransferase</fullName>
        <shortName evidence="10">IPP transferase</shortName>
        <shortName evidence="10">IPPT</shortName>
        <shortName evidence="10">IPTase</shortName>
    </alternativeName>
</protein>
<dbReference type="GO" id="GO:0052381">
    <property type="term" value="F:tRNA dimethylallyltransferase activity"/>
    <property type="evidence" value="ECO:0007669"/>
    <property type="project" value="UniProtKB-EC"/>
</dbReference>
<evidence type="ECO:0000256" key="2">
    <source>
        <dbReference type="ARBA" id="ARBA00003213"/>
    </source>
</evidence>
<evidence type="ECO:0000256" key="12">
    <source>
        <dbReference type="RuleBase" id="RU003784"/>
    </source>
</evidence>
<gene>
    <name evidence="10 14" type="primary">miaA</name>
    <name evidence="14" type="ORF">ITX44_22115</name>
</gene>
<dbReference type="InterPro" id="IPR027417">
    <property type="entry name" value="P-loop_NTPase"/>
</dbReference>
<keyword evidence="8 10" id="KW-0460">Magnesium</keyword>
<evidence type="ECO:0000256" key="6">
    <source>
        <dbReference type="ARBA" id="ARBA00022741"/>
    </source>
</evidence>
<dbReference type="NCBIfam" id="TIGR00174">
    <property type="entry name" value="miaA"/>
    <property type="match status" value="1"/>
</dbReference>
<dbReference type="Gene3D" id="1.10.20.140">
    <property type="match status" value="1"/>
</dbReference>
<dbReference type="HAMAP" id="MF_00185">
    <property type="entry name" value="IPP_trans"/>
    <property type="match status" value="1"/>
</dbReference>
<dbReference type="InterPro" id="IPR039657">
    <property type="entry name" value="Dimethylallyltransferase"/>
</dbReference>
<sequence>MKNRVIAVVGPTAAGKSDLGVALAKTFGGEVINADSMQLYRGMDIGTAKLAPAERDGVPHHLLDIWDVTETANVADYQRLARAEIDRLLAAGCVPVLVGGSGLYVRAALDVLEFPGTDPAVRARLEDELRALGSGALHTRLAAADPEAARAILPSNGRRIVRALEVIEITGRPFTANLPSHESVYDTVQIGVDVPRPELDDRITRRVDRMWDAGLVAEVRTLEAAGLRDGLTASRALGYQQMLAALAGECTEQEARAETVRATKRFARRQDSWFRRDPRVRWLTSRGQELTDDALTLLREAVTA</sequence>
<dbReference type="Proteomes" id="UP000749040">
    <property type="component" value="Unassembled WGS sequence"/>
</dbReference>
<evidence type="ECO:0000256" key="4">
    <source>
        <dbReference type="ARBA" id="ARBA00022679"/>
    </source>
</evidence>
<evidence type="ECO:0000256" key="13">
    <source>
        <dbReference type="RuleBase" id="RU003785"/>
    </source>
</evidence>
<feature type="binding site" evidence="10">
    <location>
        <begin position="10"/>
        <end position="17"/>
    </location>
    <ligand>
        <name>ATP</name>
        <dbReference type="ChEBI" id="CHEBI:30616"/>
    </ligand>
</feature>
<comment type="caution">
    <text evidence="14">The sequence shown here is derived from an EMBL/GenBank/DDBJ whole genome shotgun (WGS) entry which is preliminary data.</text>
</comment>
<evidence type="ECO:0000256" key="8">
    <source>
        <dbReference type="ARBA" id="ARBA00022842"/>
    </source>
</evidence>
<feature type="site" description="Interaction with substrate tRNA" evidence="10">
    <location>
        <position position="122"/>
    </location>
</feature>
<feature type="site" description="Interaction with substrate tRNA" evidence="10">
    <location>
        <position position="101"/>
    </location>
</feature>
<dbReference type="InterPro" id="IPR018022">
    <property type="entry name" value="IPT"/>
</dbReference>
<comment type="subunit">
    <text evidence="10">Monomer.</text>
</comment>
<keyword evidence="5 10" id="KW-0819">tRNA processing</keyword>
<evidence type="ECO:0000256" key="10">
    <source>
        <dbReference type="HAMAP-Rule" id="MF_00185"/>
    </source>
</evidence>
<evidence type="ECO:0000256" key="7">
    <source>
        <dbReference type="ARBA" id="ARBA00022840"/>
    </source>
</evidence>
<keyword evidence="6 10" id="KW-0547">Nucleotide-binding</keyword>
<dbReference type="EC" id="2.5.1.75" evidence="10"/>
<accession>A0ABS2TV12</accession>
<evidence type="ECO:0000313" key="15">
    <source>
        <dbReference type="Proteomes" id="UP000749040"/>
    </source>
</evidence>
<evidence type="ECO:0000256" key="11">
    <source>
        <dbReference type="RuleBase" id="RU003783"/>
    </source>
</evidence>
<dbReference type="EMBL" id="JADKYB010000012">
    <property type="protein sequence ID" value="MBM9507179.1"/>
    <property type="molecule type" value="Genomic_DNA"/>
</dbReference>
<dbReference type="PANTHER" id="PTHR11088:SF60">
    <property type="entry name" value="TRNA DIMETHYLALLYLTRANSFERASE"/>
    <property type="match status" value="1"/>
</dbReference>
<feature type="binding site" evidence="10">
    <location>
        <begin position="12"/>
        <end position="17"/>
    </location>
    <ligand>
        <name>substrate</name>
    </ligand>
</feature>
<keyword evidence="15" id="KW-1185">Reference proteome</keyword>
<proteinExistence type="inferred from homology"/>
<comment type="catalytic activity">
    <reaction evidence="9 10 11">
        <text>adenosine(37) in tRNA + dimethylallyl diphosphate = N(6)-dimethylallyladenosine(37) in tRNA + diphosphate</text>
        <dbReference type="Rhea" id="RHEA:26482"/>
        <dbReference type="Rhea" id="RHEA-COMP:10162"/>
        <dbReference type="Rhea" id="RHEA-COMP:10375"/>
        <dbReference type="ChEBI" id="CHEBI:33019"/>
        <dbReference type="ChEBI" id="CHEBI:57623"/>
        <dbReference type="ChEBI" id="CHEBI:74411"/>
        <dbReference type="ChEBI" id="CHEBI:74415"/>
        <dbReference type="EC" id="2.5.1.75"/>
    </reaction>
</comment>
<dbReference type="Gene3D" id="3.40.50.300">
    <property type="entry name" value="P-loop containing nucleotide triphosphate hydrolases"/>
    <property type="match status" value="1"/>
</dbReference>
<dbReference type="PANTHER" id="PTHR11088">
    <property type="entry name" value="TRNA DIMETHYLALLYLTRANSFERASE"/>
    <property type="match status" value="1"/>
</dbReference>
<evidence type="ECO:0000256" key="3">
    <source>
        <dbReference type="ARBA" id="ARBA00005842"/>
    </source>
</evidence>
<comment type="caution">
    <text evidence="10">Lacks conserved residue(s) required for the propagation of feature annotation.</text>
</comment>
<evidence type="ECO:0000256" key="1">
    <source>
        <dbReference type="ARBA" id="ARBA00001946"/>
    </source>
</evidence>
<evidence type="ECO:0000256" key="5">
    <source>
        <dbReference type="ARBA" id="ARBA00022694"/>
    </source>
</evidence>
<reference evidence="14 15" key="1">
    <citation type="submission" date="2021-01" db="EMBL/GenBank/DDBJ databases">
        <title>Streptomyces acididurans sp. nov., isolated from a peat swamp forest soil.</title>
        <authorList>
            <person name="Chantavorakit T."/>
            <person name="Duangmal K."/>
        </authorList>
    </citation>
    <scope>NUCLEOTIDE SEQUENCE [LARGE SCALE GENOMIC DNA]</scope>
    <source>
        <strain evidence="14 15">KK5PA1</strain>
    </source>
</reference>
<evidence type="ECO:0000256" key="9">
    <source>
        <dbReference type="ARBA" id="ARBA00049563"/>
    </source>
</evidence>
<comment type="function">
    <text evidence="2 10 12">Catalyzes the transfer of a dimethylallyl group onto the adenine at position 37 in tRNAs that read codons beginning with uridine, leading to the formation of N6-(dimethylallyl)adenosine (i(6)A).</text>
</comment>